<accession>A0A0S2KA75</accession>
<keyword evidence="1" id="KW-1133">Transmembrane helix</keyword>
<evidence type="ECO:0000256" key="1">
    <source>
        <dbReference type="SAM" id="Phobius"/>
    </source>
</evidence>
<dbReference type="OrthoDB" id="5502479at2"/>
<dbReference type="EMBL" id="CP013189">
    <property type="protein sequence ID" value="ALO45239.1"/>
    <property type="molecule type" value="Genomic_DNA"/>
</dbReference>
<dbReference type="Pfam" id="PF11219">
    <property type="entry name" value="DUF3014"/>
    <property type="match status" value="1"/>
</dbReference>
<feature type="transmembrane region" description="Helical" evidence="1">
    <location>
        <begin position="6"/>
        <end position="25"/>
    </location>
</feature>
<sequence length="283" mass="31423">MAHKTLAIFAVLSLIGVVFLVYLAMTFEPPEATRTVELEAPIPRPVTPTFTPAPTITEPAPAIELTEVQAPEPEPEAVVETQSAPAEPLPSLNQSDAALFARLAEIELGASLMRLLAPDDLIRKFVVFAHNASTGELPQLEYPLRSLPSSFVVSDIDDNLYEMDPANYRRYDTLIDTLTGIDPQQAMPIYRALKPLIQEAYAEIGFQDDFDQVLMRAIDQIMNAPQPEGPFQLIKPSVMYLYADTDIEDMSPVHKQLLRIGPDNAAKLRARLPAYRERLQAGR</sequence>
<keyword evidence="3" id="KW-1185">Reference proteome</keyword>
<evidence type="ECO:0000313" key="3">
    <source>
        <dbReference type="Proteomes" id="UP000065641"/>
    </source>
</evidence>
<dbReference type="STRING" id="1249552.PS2015_556"/>
<protein>
    <recommendedName>
        <fullName evidence="4">DUF3014 domain-containing protein</fullName>
    </recommendedName>
</protein>
<name>A0A0S2KA75_9GAMM</name>
<dbReference type="InterPro" id="IPR021382">
    <property type="entry name" value="DUF3014"/>
</dbReference>
<keyword evidence="1" id="KW-0812">Transmembrane</keyword>
<dbReference type="AlphaFoldDB" id="A0A0S2KA75"/>
<reference evidence="2 3" key="1">
    <citation type="submission" date="2015-11" db="EMBL/GenBank/DDBJ databases">
        <authorList>
            <person name="Zhang Y."/>
            <person name="Guo Z."/>
        </authorList>
    </citation>
    <scope>NUCLEOTIDE SEQUENCE [LARGE SCALE GENOMIC DNA]</scope>
    <source>
        <strain evidence="2 3">KCTC 32221</strain>
    </source>
</reference>
<keyword evidence="1" id="KW-0472">Membrane</keyword>
<dbReference type="Proteomes" id="UP000065641">
    <property type="component" value="Chromosome"/>
</dbReference>
<gene>
    <name evidence="2" type="ORF">PS2015_556</name>
</gene>
<evidence type="ECO:0008006" key="4">
    <source>
        <dbReference type="Google" id="ProtNLM"/>
    </source>
</evidence>
<dbReference type="RefSeq" id="WP_058020746.1">
    <property type="nucleotide sequence ID" value="NZ_CP013189.1"/>
</dbReference>
<organism evidence="2 3">
    <name type="scientific">Pseudohongiella spirulinae</name>
    <dbReference type="NCBI Taxonomy" id="1249552"/>
    <lineage>
        <taxon>Bacteria</taxon>
        <taxon>Pseudomonadati</taxon>
        <taxon>Pseudomonadota</taxon>
        <taxon>Gammaproteobacteria</taxon>
        <taxon>Pseudomonadales</taxon>
        <taxon>Pseudohongiellaceae</taxon>
        <taxon>Pseudohongiella</taxon>
    </lineage>
</organism>
<proteinExistence type="predicted"/>
<dbReference type="KEGG" id="pspi:PS2015_556"/>
<evidence type="ECO:0000313" key="2">
    <source>
        <dbReference type="EMBL" id="ALO45239.1"/>
    </source>
</evidence>